<evidence type="ECO:0000256" key="6">
    <source>
        <dbReference type="SAM" id="SignalP"/>
    </source>
</evidence>
<reference evidence="8 9" key="1">
    <citation type="submission" date="2014-03" db="EMBL/GenBank/DDBJ databases">
        <authorList>
            <person name="Sibley D."/>
            <person name="Venepally P."/>
            <person name="Karamycheva S."/>
            <person name="Hadjithomas M."/>
            <person name="Khan A."/>
            <person name="Brunk B."/>
            <person name="Roos D."/>
            <person name="Caler E."/>
            <person name="Lorenzi H."/>
        </authorList>
    </citation>
    <scope>NUCLEOTIDE SEQUENCE [LARGE SCALE GENOMIC DNA]</scope>
    <source>
        <strain evidence="9">p89</strain>
    </source>
</reference>
<keyword evidence="3" id="KW-0547">Nucleotide-binding</keyword>
<dbReference type="Gene3D" id="3.90.79.10">
    <property type="entry name" value="Nucleoside Triphosphate Pyrophosphohydrolase"/>
    <property type="match status" value="1"/>
</dbReference>
<dbReference type="PROSITE" id="PS51462">
    <property type="entry name" value="NUDIX"/>
    <property type="match status" value="1"/>
</dbReference>
<keyword evidence="4 8" id="KW-0378">Hydrolase</keyword>
<comment type="caution">
    <text evidence="8">The sequence shown here is derived from an EMBL/GenBank/DDBJ whole genome shotgun (WGS) entry which is preliminary data.</text>
</comment>
<dbReference type="Pfam" id="PF00293">
    <property type="entry name" value="NUDIX"/>
    <property type="match status" value="1"/>
</dbReference>
<dbReference type="CDD" id="cd03428">
    <property type="entry name" value="NUDIX_Ap4A_Nudt2"/>
    <property type="match status" value="1"/>
</dbReference>
<dbReference type="VEuPathDB" id="ToxoDB:TGP89_214780"/>
<protein>
    <recommendedName>
        <fullName evidence="2">Bis(5'-nucleosyl)-tetraphosphatase [asymmetrical]</fullName>
    </recommendedName>
    <alternativeName>
        <fullName evidence="5">Diadenosine 5',5'''-P1,P4-tetraphosphate asymmetrical hydrolase</fullName>
    </alternativeName>
</protein>
<dbReference type="PANTHER" id="PTHR21340">
    <property type="entry name" value="DIADENOSINE 5,5-P1,P4-TETRAPHOSPHATE PYROPHOSPHOHYDROLASE MUTT"/>
    <property type="match status" value="1"/>
</dbReference>
<dbReference type="AlphaFoldDB" id="A0A086KB31"/>
<evidence type="ECO:0000256" key="4">
    <source>
        <dbReference type="ARBA" id="ARBA00022801"/>
    </source>
</evidence>
<dbReference type="PROSITE" id="PS00893">
    <property type="entry name" value="NUDIX_BOX"/>
    <property type="match status" value="1"/>
</dbReference>
<feature type="signal peptide" evidence="6">
    <location>
        <begin position="1"/>
        <end position="22"/>
    </location>
</feature>
<dbReference type="InterPro" id="IPR003565">
    <property type="entry name" value="Tetra_PHTase"/>
</dbReference>
<dbReference type="InterPro" id="IPR020084">
    <property type="entry name" value="NUDIX_hydrolase_CS"/>
</dbReference>
<dbReference type="GO" id="GO:0006754">
    <property type="term" value="P:ATP biosynthetic process"/>
    <property type="evidence" value="ECO:0007669"/>
    <property type="project" value="TreeGrafter"/>
</dbReference>
<organism evidence="8 9">
    <name type="scientific">Toxoplasma gondii p89</name>
    <dbReference type="NCBI Taxonomy" id="943119"/>
    <lineage>
        <taxon>Eukaryota</taxon>
        <taxon>Sar</taxon>
        <taxon>Alveolata</taxon>
        <taxon>Apicomplexa</taxon>
        <taxon>Conoidasida</taxon>
        <taxon>Coccidia</taxon>
        <taxon>Eucoccidiorida</taxon>
        <taxon>Eimeriorina</taxon>
        <taxon>Sarcocystidae</taxon>
        <taxon>Toxoplasma</taxon>
    </lineage>
</organism>
<evidence type="ECO:0000256" key="2">
    <source>
        <dbReference type="ARBA" id="ARBA00018911"/>
    </source>
</evidence>
<dbReference type="InterPro" id="IPR015797">
    <property type="entry name" value="NUDIX_hydrolase-like_dom_sf"/>
</dbReference>
<gene>
    <name evidence="8" type="ORF">TGP89_214780</name>
</gene>
<evidence type="ECO:0000313" key="8">
    <source>
        <dbReference type="EMBL" id="KFG41599.1"/>
    </source>
</evidence>
<dbReference type="GO" id="GO:0006167">
    <property type="term" value="P:AMP biosynthetic process"/>
    <property type="evidence" value="ECO:0007669"/>
    <property type="project" value="TreeGrafter"/>
</dbReference>
<dbReference type="GO" id="GO:0004081">
    <property type="term" value="F:bis(5'-nucleosyl)-tetraphosphatase (asymmetrical) activity"/>
    <property type="evidence" value="ECO:0007669"/>
    <property type="project" value="TreeGrafter"/>
</dbReference>
<dbReference type="OrthoDB" id="276276at2759"/>
<dbReference type="InterPro" id="IPR051325">
    <property type="entry name" value="Nudix_hydrolase_domain"/>
</dbReference>
<dbReference type="SUPFAM" id="SSF55811">
    <property type="entry name" value="Nudix"/>
    <property type="match status" value="1"/>
</dbReference>
<dbReference type="EMBL" id="AEYI02001099">
    <property type="protein sequence ID" value="KFG41599.1"/>
    <property type="molecule type" value="Genomic_DNA"/>
</dbReference>
<evidence type="ECO:0000259" key="7">
    <source>
        <dbReference type="PROSITE" id="PS51462"/>
    </source>
</evidence>
<keyword evidence="6" id="KW-0732">Signal</keyword>
<evidence type="ECO:0000313" key="9">
    <source>
        <dbReference type="Proteomes" id="UP000028828"/>
    </source>
</evidence>
<evidence type="ECO:0000256" key="5">
    <source>
        <dbReference type="ARBA" id="ARBA00032644"/>
    </source>
</evidence>
<accession>A0A086KB31</accession>
<comment type="similarity">
    <text evidence="1">Belongs to the Nudix hydrolase family.</text>
</comment>
<evidence type="ECO:0000256" key="3">
    <source>
        <dbReference type="ARBA" id="ARBA00022741"/>
    </source>
</evidence>
<dbReference type="InterPro" id="IPR000086">
    <property type="entry name" value="NUDIX_hydrolase_dom"/>
</dbReference>
<evidence type="ECO:0000256" key="1">
    <source>
        <dbReference type="ARBA" id="ARBA00005582"/>
    </source>
</evidence>
<dbReference type="PANTHER" id="PTHR21340:SF0">
    <property type="entry name" value="BIS(5'-NUCLEOSYL)-TETRAPHOSPHATASE [ASYMMETRICAL]"/>
    <property type="match status" value="1"/>
</dbReference>
<dbReference type="GO" id="GO:0000166">
    <property type="term" value="F:nucleotide binding"/>
    <property type="evidence" value="ECO:0007669"/>
    <property type="project" value="UniProtKB-KW"/>
</dbReference>
<dbReference type="PRINTS" id="PR01405">
    <property type="entry name" value="TETRPHPHTASE"/>
</dbReference>
<sequence length="220" mass="25174">MLRRHIGCFLIPLVELHHLVCSRPLSPPLVRKTWCFPHIQAPGFLSKRMFQMSLTAEEPKPAVEARAAGFLVYKIDENAKANEANKVQFLMMRASYEPFHWTPPKGHVDGTEKPLETALRETEEETGFAECDLVVDSQFERRLHYVARGKQKETIYFLARLQDPFKDATLSDEHTEARWANAEEAVALGGFADMASVLREADAFIRASLKSKELREREEM</sequence>
<dbReference type="Proteomes" id="UP000028828">
    <property type="component" value="Unassembled WGS sequence"/>
</dbReference>
<proteinExistence type="inferred from homology"/>
<feature type="domain" description="Nudix hydrolase" evidence="7">
    <location>
        <begin position="1"/>
        <end position="202"/>
    </location>
</feature>
<feature type="chain" id="PRO_5005412559" description="Bis(5'-nucleosyl)-tetraphosphatase [asymmetrical]" evidence="6">
    <location>
        <begin position="23"/>
        <end position="220"/>
    </location>
</feature>
<name>A0A086KB31_TOXGO</name>